<dbReference type="RefSeq" id="WP_310016554.1">
    <property type="nucleotide sequence ID" value="NZ_JAVDUM010000001.1"/>
</dbReference>
<reference evidence="1 2" key="1">
    <citation type="submission" date="2023-07" db="EMBL/GenBank/DDBJ databases">
        <title>Sorghum-associated microbial communities from plants grown in Nebraska, USA.</title>
        <authorList>
            <person name="Schachtman D."/>
        </authorList>
    </citation>
    <scope>NUCLEOTIDE SEQUENCE [LARGE SCALE GENOMIC DNA]</scope>
    <source>
        <strain evidence="1 2">2980</strain>
    </source>
</reference>
<sequence>MLDRDVPLPAAPIPLLRADAAGSAASLSRSWHRGELTRVMPGVYAELGRWRSATPWEQYLAKVLAVAEARPNAVFSHVSAAALRGVVIGGPEHPVHVLDPAGTSRLTGAVRTHTTDEARDVDRLDGLLVTSVEETIVDLARSRPPAEGLAYANALLRTAPDVVAEQLRARNESRRSARNRNRARWALSRASGVPETVLESLSLAVIEWAGFDLPELQTVFRVEGHEDRVDFFWPSLAVAGEADGMTKYSGAHGDPGLAILQEKRREARLRRHLREVVRWGWDDARTSRPLIGLLSQTGVPRVRPVQSAMLATLTSFGR</sequence>
<dbReference type="Proteomes" id="UP001259347">
    <property type="component" value="Unassembled WGS sequence"/>
</dbReference>
<name>A0ABU1S7F0_9MICO</name>
<organism evidence="1 2">
    <name type="scientific">Microbacterium resistens</name>
    <dbReference type="NCBI Taxonomy" id="156977"/>
    <lineage>
        <taxon>Bacteria</taxon>
        <taxon>Bacillati</taxon>
        <taxon>Actinomycetota</taxon>
        <taxon>Actinomycetes</taxon>
        <taxon>Micrococcales</taxon>
        <taxon>Microbacteriaceae</taxon>
        <taxon>Microbacterium</taxon>
    </lineage>
</organism>
<comment type="caution">
    <text evidence="1">The sequence shown here is derived from an EMBL/GenBank/DDBJ whole genome shotgun (WGS) entry which is preliminary data.</text>
</comment>
<evidence type="ECO:0000313" key="2">
    <source>
        <dbReference type="Proteomes" id="UP001259347"/>
    </source>
</evidence>
<gene>
    <name evidence="1" type="ORF">J2Y69_000138</name>
</gene>
<protein>
    <recommendedName>
        <fullName evidence="3">Transcriptional regulator, AbiEi antitoxin, Type IV TA system</fullName>
    </recommendedName>
</protein>
<dbReference type="EMBL" id="JAVDUM010000001">
    <property type="protein sequence ID" value="MDR6865556.1"/>
    <property type="molecule type" value="Genomic_DNA"/>
</dbReference>
<accession>A0ABU1S7F0</accession>
<evidence type="ECO:0008006" key="3">
    <source>
        <dbReference type="Google" id="ProtNLM"/>
    </source>
</evidence>
<proteinExistence type="predicted"/>
<keyword evidence="2" id="KW-1185">Reference proteome</keyword>
<evidence type="ECO:0000313" key="1">
    <source>
        <dbReference type="EMBL" id="MDR6865556.1"/>
    </source>
</evidence>